<protein>
    <submittedName>
        <fullName evidence="3">HSP40</fullName>
    </submittedName>
</protein>
<dbReference type="Pfam" id="PF00226">
    <property type="entry name" value="DnaJ"/>
    <property type="match status" value="1"/>
</dbReference>
<dbReference type="FunFam" id="1.10.287.110:FF:000021">
    <property type="entry name" value="DnaJ (Hsp40) homolog, subfamily B, member 2"/>
    <property type="match status" value="1"/>
</dbReference>
<dbReference type="InterPro" id="IPR043183">
    <property type="entry name" value="DNJB2/6-like"/>
</dbReference>
<name>H2BQ12_PINIB</name>
<dbReference type="PANTHER" id="PTHR45168">
    <property type="entry name" value="DNAJ HOMOLOG SUBFAMILY B MEMBER 2"/>
    <property type="match status" value="1"/>
</dbReference>
<dbReference type="PANTHER" id="PTHR45168:SF3">
    <property type="entry name" value="DNAJ HEAT SHOCK PROTEIN FAMILY (HSP40) MEMBER B2"/>
    <property type="match status" value="1"/>
</dbReference>
<evidence type="ECO:0000256" key="1">
    <source>
        <dbReference type="ARBA" id="ARBA00023186"/>
    </source>
</evidence>
<dbReference type="PROSITE" id="PS00636">
    <property type="entry name" value="DNAJ_1"/>
    <property type="match status" value="1"/>
</dbReference>
<dbReference type="GO" id="GO:0051082">
    <property type="term" value="F:unfolded protein binding"/>
    <property type="evidence" value="ECO:0007669"/>
    <property type="project" value="InterPro"/>
</dbReference>
<proteinExistence type="evidence at transcript level"/>
<evidence type="ECO:0000313" key="3">
    <source>
        <dbReference type="EMBL" id="AEX55298.1"/>
    </source>
</evidence>
<dbReference type="InterPro" id="IPR036869">
    <property type="entry name" value="J_dom_sf"/>
</dbReference>
<dbReference type="GO" id="GO:0005737">
    <property type="term" value="C:cytoplasm"/>
    <property type="evidence" value="ECO:0007669"/>
    <property type="project" value="UniProtKB-ARBA"/>
</dbReference>
<dbReference type="EMBL" id="JF929907">
    <property type="protein sequence ID" value="AEX55298.1"/>
    <property type="molecule type" value="mRNA"/>
</dbReference>
<feature type="domain" description="J" evidence="2">
    <location>
        <begin position="3"/>
        <end position="69"/>
    </location>
</feature>
<dbReference type="SMART" id="SM00271">
    <property type="entry name" value="DnaJ"/>
    <property type="match status" value="1"/>
</dbReference>
<dbReference type="Gene3D" id="1.10.287.110">
    <property type="entry name" value="DnaJ domain"/>
    <property type="match status" value="1"/>
</dbReference>
<sequence>MVDYYQVLGVPKEASTTDIKKAYRKLALKWHPDKNHDRQKEAEVKFKEISEAYEVLSDKEKRDIYDRYGKEGLTRGGGGGGSYDTDFDFGNFHTFHGGFHFRDPEEVFREFFRGRDPFADFFGRGSDSIFRDSFPGFPSSSNVFSSDFGDSGMNFMTSTSFSGPRGGGNFRSTSTSTKYINGKKVVTKKVVENGKETVTIEEDGVLKSRTINGEIQAIKN</sequence>
<dbReference type="InterPro" id="IPR001623">
    <property type="entry name" value="DnaJ_domain"/>
</dbReference>
<dbReference type="AlphaFoldDB" id="H2BQ12"/>
<dbReference type="InterPro" id="IPR018253">
    <property type="entry name" value="DnaJ_domain_CS"/>
</dbReference>
<dbReference type="CDD" id="cd06257">
    <property type="entry name" value="DnaJ"/>
    <property type="match status" value="1"/>
</dbReference>
<dbReference type="SUPFAM" id="SSF46565">
    <property type="entry name" value="Chaperone J-domain"/>
    <property type="match status" value="1"/>
</dbReference>
<dbReference type="PROSITE" id="PS50076">
    <property type="entry name" value="DNAJ_2"/>
    <property type="match status" value="1"/>
</dbReference>
<dbReference type="PRINTS" id="PR00625">
    <property type="entry name" value="JDOMAIN"/>
</dbReference>
<organism evidence="3">
    <name type="scientific">Pinctada imbricata</name>
    <name type="common">Atlantic pearl-oyster</name>
    <name type="synonym">Pinctada martensii</name>
    <dbReference type="NCBI Taxonomy" id="66713"/>
    <lineage>
        <taxon>Eukaryota</taxon>
        <taxon>Metazoa</taxon>
        <taxon>Spiralia</taxon>
        <taxon>Lophotrochozoa</taxon>
        <taxon>Mollusca</taxon>
        <taxon>Bivalvia</taxon>
        <taxon>Autobranchia</taxon>
        <taxon>Pteriomorphia</taxon>
        <taxon>Pterioida</taxon>
        <taxon>Pterioidea</taxon>
        <taxon>Pteriidae</taxon>
        <taxon>Pinctada</taxon>
    </lineage>
</organism>
<evidence type="ECO:0000259" key="2">
    <source>
        <dbReference type="PROSITE" id="PS50076"/>
    </source>
</evidence>
<keyword evidence="1" id="KW-0143">Chaperone</keyword>
<accession>H2BQ12</accession>
<reference evidence="3" key="1">
    <citation type="submission" date="2011-05" db="EMBL/GenBank/DDBJ databases">
        <title>Expression and distribution of Hsp40 under heat shock, sanlinity and Vibrio alginolyticus challenge in Pinctada martensii.</title>
        <authorList>
            <person name="Li J."/>
            <person name="Yu Z."/>
        </authorList>
    </citation>
    <scope>NUCLEOTIDE SEQUENCE</scope>
</reference>
<dbReference type="GO" id="GO:0030544">
    <property type="term" value="F:Hsp70 protein binding"/>
    <property type="evidence" value="ECO:0007669"/>
    <property type="project" value="InterPro"/>
</dbReference>